<evidence type="ECO:0000256" key="4">
    <source>
        <dbReference type="ARBA" id="ARBA00007637"/>
    </source>
</evidence>
<evidence type="ECO:0000256" key="2">
    <source>
        <dbReference type="ARBA" id="ARBA00001911"/>
    </source>
</evidence>
<dbReference type="Gene3D" id="3.90.25.10">
    <property type="entry name" value="UDP-galactose 4-epimerase, domain 1"/>
    <property type="match status" value="1"/>
</dbReference>
<accession>A0ABQ3TUE3</accession>
<keyword evidence="7 10" id="KW-0520">NAD</keyword>
<dbReference type="Proteomes" id="UP001054854">
    <property type="component" value="Unassembled WGS sequence"/>
</dbReference>
<comment type="pathway">
    <text evidence="3 10">Carbohydrate metabolism; galactose metabolism.</text>
</comment>
<dbReference type="PANTHER" id="PTHR43725">
    <property type="entry name" value="UDP-GLUCOSE 4-EPIMERASE"/>
    <property type="match status" value="1"/>
</dbReference>
<comment type="catalytic activity">
    <reaction evidence="1 10">
        <text>UDP-alpha-D-glucose = UDP-alpha-D-galactose</text>
        <dbReference type="Rhea" id="RHEA:22168"/>
        <dbReference type="ChEBI" id="CHEBI:58885"/>
        <dbReference type="ChEBI" id="CHEBI:66914"/>
        <dbReference type="EC" id="5.1.3.2"/>
    </reaction>
</comment>
<dbReference type="SUPFAM" id="SSF51735">
    <property type="entry name" value="NAD(P)-binding Rossmann-fold domains"/>
    <property type="match status" value="1"/>
</dbReference>
<evidence type="ECO:0000256" key="6">
    <source>
        <dbReference type="ARBA" id="ARBA00018569"/>
    </source>
</evidence>
<evidence type="ECO:0000256" key="5">
    <source>
        <dbReference type="ARBA" id="ARBA00013189"/>
    </source>
</evidence>
<gene>
    <name evidence="12" type="primary">galE_1</name>
    <name evidence="12" type="ORF">TPA0910_13780</name>
</gene>
<protein>
    <recommendedName>
        <fullName evidence="6 10">UDP-glucose 4-epimerase</fullName>
        <ecNumber evidence="5 10">5.1.3.2</ecNumber>
    </recommendedName>
</protein>
<keyword evidence="8 10" id="KW-0413">Isomerase</keyword>
<dbReference type="InterPro" id="IPR036291">
    <property type="entry name" value="NAD(P)-bd_dom_sf"/>
</dbReference>
<evidence type="ECO:0000256" key="10">
    <source>
        <dbReference type="RuleBase" id="RU366046"/>
    </source>
</evidence>
<dbReference type="PANTHER" id="PTHR43725:SF53">
    <property type="entry name" value="UDP-ARABINOSE 4-EPIMERASE 1"/>
    <property type="match status" value="1"/>
</dbReference>
<sequence>MRLLVTGGAGYIGSVVARRLLDEGHRVVVVDDLSSGFADAVPEGARFVRGDMAVAARILAGPDRFEGVVHLAARSLIDDSVRRPERYWRGNTRQSLVLLDGMLAAGVGRIVFSSTAATYGQPERVPIPEDAPTRPTNPYGASKLAVDVALADYARAHGLAAVSLRYFNVAGAVGRHGERHEPETHLLPLALAAALGRGPELRLNGDDYPTRDGTCVRDFIHVADVADAHLAALSGAVSGTHRIYNLGNGRGFTVLEVLEAVARVTGRRVPFRRAERRPGDPATLVASAERILAELGWKPGRPALEEMIEDARAFHARRC</sequence>
<evidence type="ECO:0000256" key="1">
    <source>
        <dbReference type="ARBA" id="ARBA00000083"/>
    </source>
</evidence>
<dbReference type="Pfam" id="PF01370">
    <property type="entry name" value="Epimerase"/>
    <property type="match status" value="1"/>
</dbReference>
<dbReference type="NCBIfam" id="TIGR01179">
    <property type="entry name" value="galE"/>
    <property type="match status" value="1"/>
</dbReference>
<evidence type="ECO:0000256" key="9">
    <source>
        <dbReference type="ARBA" id="ARBA00023277"/>
    </source>
</evidence>
<dbReference type="InterPro" id="IPR005886">
    <property type="entry name" value="UDP_G4E"/>
</dbReference>
<keyword evidence="13" id="KW-1185">Reference proteome</keyword>
<dbReference type="InterPro" id="IPR001509">
    <property type="entry name" value="Epimerase_deHydtase"/>
</dbReference>
<evidence type="ECO:0000259" key="11">
    <source>
        <dbReference type="Pfam" id="PF01370"/>
    </source>
</evidence>
<feature type="domain" description="NAD-dependent epimerase/dehydratase" evidence="11">
    <location>
        <begin position="4"/>
        <end position="247"/>
    </location>
</feature>
<dbReference type="EMBL" id="BNEK01000002">
    <property type="protein sequence ID" value="GHJ26945.1"/>
    <property type="molecule type" value="Genomic_DNA"/>
</dbReference>
<dbReference type="EC" id="5.1.3.2" evidence="5 10"/>
<name>A0ABQ3TUE3_STRHY</name>
<reference evidence="12" key="1">
    <citation type="submission" date="2024-05" db="EMBL/GenBank/DDBJ databases">
        <title>Whole genome shotgun sequence of Streptomyces hygroscopicus NBRC 113678.</title>
        <authorList>
            <person name="Komaki H."/>
            <person name="Tamura T."/>
        </authorList>
    </citation>
    <scope>NUCLEOTIDE SEQUENCE</scope>
    <source>
        <strain evidence="12">N11-34</strain>
    </source>
</reference>
<evidence type="ECO:0000256" key="3">
    <source>
        <dbReference type="ARBA" id="ARBA00004947"/>
    </source>
</evidence>
<evidence type="ECO:0000313" key="13">
    <source>
        <dbReference type="Proteomes" id="UP001054854"/>
    </source>
</evidence>
<comment type="similarity">
    <text evidence="4 10">Belongs to the NAD(P)-dependent epimerase/dehydratase family.</text>
</comment>
<evidence type="ECO:0000256" key="7">
    <source>
        <dbReference type="ARBA" id="ARBA00023027"/>
    </source>
</evidence>
<keyword evidence="9 10" id="KW-0119">Carbohydrate metabolism</keyword>
<dbReference type="CDD" id="cd05247">
    <property type="entry name" value="UDP_G4E_1_SDR_e"/>
    <property type="match status" value="1"/>
</dbReference>
<comment type="cofactor">
    <cofactor evidence="2 10">
        <name>NAD(+)</name>
        <dbReference type="ChEBI" id="CHEBI:57540"/>
    </cofactor>
</comment>
<evidence type="ECO:0000313" key="12">
    <source>
        <dbReference type="EMBL" id="GHJ26945.1"/>
    </source>
</evidence>
<comment type="subunit">
    <text evidence="10">Homodimer.</text>
</comment>
<evidence type="ECO:0000256" key="8">
    <source>
        <dbReference type="ARBA" id="ARBA00023235"/>
    </source>
</evidence>
<dbReference type="Gene3D" id="3.40.50.720">
    <property type="entry name" value="NAD(P)-binding Rossmann-like Domain"/>
    <property type="match status" value="1"/>
</dbReference>
<proteinExistence type="inferred from homology"/>
<organism evidence="12 13">
    <name type="scientific">Streptomyces hygroscopicus</name>
    <dbReference type="NCBI Taxonomy" id="1912"/>
    <lineage>
        <taxon>Bacteria</taxon>
        <taxon>Bacillati</taxon>
        <taxon>Actinomycetota</taxon>
        <taxon>Actinomycetes</taxon>
        <taxon>Kitasatosporales</taxon>
        <taxon>Streptomycetaceae</taxon>
        <taxon>Streptomyces</taxon>
        <taxon>Streptomyces violaceusniger group</taxon>
    </lineage>
</organism>
<comment type="caution">
    <text evidence="12">The sequence shown here is derived from an EMBL/GenBank/DDBJ whole genome shotgun (WGS) entry which is preliminary data.</text>
</comment>